<organism evidence="1 2">
    <name type="scientific">Halolamina pelagica</name>
    <dbReference type="NCBI Taxonomy" id="699431"/>
    <lineage>
        <taxon>Archaea</taxon>
        <taxon>Methanobacteriati</taxon>
        <taxon>Methanobacteriota</taxon>
        <taxon>Stenosarchaea group</taxon>
        <taxon>Halobacteria</taxon>
        <taxon>Halobacteriales</taxon>
        <taxon>Haloferacaceae</taxon>
    </lineage>
</organism>
<gene>
    <name evidence="1" type="ORF">SAMN05216277_1357</name>
</gene>
<evidence type="ECO:0000313" key="2">
    <source>
        <dbReference type="Proteomes" id="UP000183769"/>
    </source>
</evidence>
<dbReference type="EMBL" id="FOXI01000035">
    <property type="protein sequence ID" value="SFQ20574.1"/>
    <property type="molecule type" value="Genomic_DNA"/>
</dbReference>
<keyword evidence="2" id="KW-1185">Reference proteome</keyword>
<evidence type="ECO:0000313" key="1">
    <source>
        <dbReference type="EMBL" id="SFQ20574.1"/>
    </source>
</evidence>
<proteinExistence type="predicted"/>
<sequence length="69" mass="7591">MNKQSITKYYRKHRKAIVTATSGLLYGGGWSLGYLTSSPVNSHTICIVNVSKPSPRRARFSGRTTTNSS</sequence>
<name>A0A1I5WLC5_9EURY</name>
<accession>A0A1I5WLC5</accession>
<protein>
    <submittedName>
        <fullName evidence="1">Uncharacterized protein</fullName>
    </submittedName>
</protein>
<reference evidence="2" key="1">
    <citation type="submission" date="2016-10" db="EMBL/GenBank/DDBJ databases">
        <authorList>
            <person name="Varghese N."/>
            <person name="Submissions S."/>
        </authorList>
    </citation>
    <scope>NUCLEOTIDE SEQUENCE [LARGE SCALE GENOMIC DNA]</scope>
    <source>
        <strain evidence="2">CGMCC 1.10329</strain>
    </source>
</reference>
<feature type="non-terminal residue" evidence="1">
    <location>
        <position position="69"/>
    </location>
</feature>
<dbReference type="AlphaFoldDB" id="A0A1I5WLC5"/>
<dbReference type="Proteomes" id="UP000183769">
    <property type="component" value="Unassembled WGS sequence"/>
</dbReference>